<keyword evidence="2" id="KW-0808">Transferase</keyword>
<dbReference type="GO" id="GO:0016747">
    <property type="term" value="F:acyltransferase activity, transferring groups other than amino-acyl groups"/>
    <property type="evidence" value="ECO:0007669"/>
    <property type="project" value="InterPro"/>
</dbReference>
<name>A0A0B7GMX8_STRSA</name>
<dbReference type="CDD" id="cd04301">
    <property type="entry name" value="NAT_SF"/>
    <property type="match status" value="1"/>
</dbReference>
<reference evidence="2 3" key="1">
    <citation type="submission" date="2015-01" db="EMBL/GenBank/DDBJ databases">
        <authorList>
            <person name="Pelicic Vladimir"/>
        </authorList>
    </citation>
    <scope>NUCLEOTIDE SEQUENCE [LARGE SCALE GENOMIC DNA]</scope>
    <source>
        <strain evidence="2 3">2908</strain>
    </source>
</reference>
<dbReference type="InterPro" id="IPR052523">
    <property type="entry name" value="Trichothecene_AcTrans"/>
</dbReference>
<dbReference type="RefSeq" id="WP_072074520.1">
    <property type="nucleotide sequence ID" value="NZ_CDMW01000001.1"/>
</dbReference>
<dbReference type="PANTHER" id="PTHR42791">
    <property type="entry name" value="GNAT FAMILY ACETYLTRANSFERASE"/>
    <property type="match status" value="1"/>
</dbReference>
<accession>A0A0B7GMX8</accession>
<proteinExistence type="predicted"/>
<dbReference type="InterPro" id="IPR016181">
    <property type="entry name" value="Acyl_CoA_acyltransferase"/>
</dbReference>
<dbReference type="Gene3D" id="3.40.630.30">
    <property type="match status" value="1"/>
</dbReference>
<evidence type="ECO:0000313" key="2">
    <source>
        <dbReference type="EMBL" id="CEL91046.1"/>
    </source>
</evidence>
<evidence type="ECO:0000313" key="3">
    <source>
        <dbReference type="Proteomes" id="UP000183504"/>
    </source>
</evidence>
<protein>
    <submittedName>
        <fullName evidence="2">Putative N-acetyltransferase</fullName>
    </submittedName>
</protein>
<organism evidence="2 3">
    <name type="scientific">Streptococcus sanguinis</name>
    <dbReference type="NCBI Taxonomy" id="1305"/>
    <lineage>
        <taxon>Bacteria</taxon>
        <taxon>Bacillati</taxon>
        <taxon>Bacillota</taxon>
        <taxon>Bacilli</taxon>
        <taxon>Lactobacillales</taxon>
        <taxon>Streptococcaceae</taxon>
        <taxon>Streptococcus</taxon>
    </lineage>
</organism>
<dbReference type="Pfam" id="PF00583">
    <property type="entry name" value="Acetyltransf_1"/>
    <property type="match status" value="1"/>
</dbReference>
<dbReference type="PANTHER" id="PTHR42791:SF16">
    <property type="entry name" value="N-ACETYLTRANSFERASE DOMAIN-CONTAINING PROTEIN"/>
    <property type="match status" value="1"/>
</dbReference>
<sequence length="210" mass="23977">MIHFRRADERDLAAAVSVLTAAFAEHEIYREKFRPLFGSNRSYIDFLNRLHAVMVKAAMRHHICLLAEVDGRLMAVVTIHKLGSHPVGILSFLRAGAWRMWQYIPQLLAFQKVFGEGSKEAKKRGVSTLYLELLGVLPDYQGQGVGGLFISKGLELLAKEEKCQRLTLITHTESNCRFYKKNGFKQLDVRDVEGVKTWTFEKNLADVYTF</sequence>
<dbReference type="EMBL" id="CDMW01000001">
    <property type="protein sequence ID" value="CEL91046.1"/>
    <property type="molecule type" value="Genomic_DNA"/>
</dbReference>
<gene>
    <name evidence="2" type="ORF">SSV_1760</name>
</gene>
<feature type="domain" description="N-acetyltransferase" evidence="1">
    <location>
        <begin position="2"/>
        <end position="205"/>
    </location>
</feature>
<dbReference type="SUPFAM" id="SSF55729">
    <property type="entry name" value="Acyl-CoA N-acyltransferases (Nat)"/>
    <property type="match status" value="1"/>
</dbReference>
<evidence type="ECO:0000259" key="1">
    <source>
        <dbReference type="PROSITE" id="PS51186"/>
    </source>
</evidence>
<dbReference type="Proteomes" id="UP000183504">
    <property type="component" value="Unassembled WGS sequence"/>
</dbReference>
<dbReference type="AlphaFoldDB" id="A0A0B7GMX8"/>
<dbReference type="InterPro" id="IPR000182">
    <property type="entry name" value="GNAT_dom"/>
</dbReference>
<dbReference type="PROSITE" id="PS51186">
    <property type="entry name" value="GNAT"/>
    <property type="match status" value="1"/>
</dbReference>